<reference evidence="1 2" key="1">
    <citation type="submission" date="2019-10" db="EMBL/GenBank/DDBJ databases">
        <title>Comparative genomics of sulfur disproportionating microorganisms.</title>
        <authorList>
            <person name="Ward L.M."/>
            <person name="Bertran E."/>
            <person name="Johnston D."/>
        </authorList>
    </citation>
    <scope>NUCLEOTIDE SEQUENCE [LARGE SCALE GENOMIC DNA]</scope>
    <source>
        <strain evidence="1 2">DSM 14055</strain>
    </source>
</reference>
<dbReference type="GO" id="GO:0016787">
    <property type="term" value="F:hydrolase activity"/>
    <property type="evidence" value="ECO:0007669"/>
    <property type="project" value="UniProtKB-KW"/>
</dbReference>
<dbReference type="InterPro" id="IPR029058">
    <property type="entry name" value="AB_hydrolase_fold"/>
</dbReference>
<feature type="non-terminal residue" evidence="1">
    <location>
        <position position="1"/>
    </location>
</feature>
<sequence length="106" mass="12575">PDLFKNIASISGSFWYQDFLPFAKQQSIQCVDHFIYLSVGSEEGKGKTSAQQHMPLFNKQLRDLLLLKGMQKRQLQYHIEQGEGHHLKQFQKNFLSALKWFYQRER</sequence>
<dbReference type="EMBL" id="WHYR01000280">
    <property type="protein sequence ID" value="MQL54205.1"/>
    <property type="molecule type" value="Genomic_DNA"/>
</dbReference>
<dbReference type="SUPFAM" id="SSF53474">
    <property type="entry name" value="alpha/beta-Hydrolases"/>
    <property type="match status" value="1"/>
</dbReference>
<evidence type="ECO:0000313" key="2">
    <source>
        <dbReference type="Proteomes" id="UP000441717"/>
    </source>
</evidence>
<organism evidence="1 2">
    <name type="scientific">Desulfofundulus thermobenzoicus</name>
    <dbReference type="NCBI Taxonomy" id="29376"/>
    <lineage>
        <taxon>Bacteria</taxon>
        <taxon>Bacillati</taxon>
        <taxon>Bacillota</taxon>
        <taxon>Clostridia</taxon>
        <taxon>Eubacteriales</taxon>
        <taxon>Peptococcaceae</taxon>
        <taxon>Desulfofundulus</taxon>
    </lineage>
</organism>
<keyword evidence="2" id="KW-1185">Reference proteome</keyword>
<comment type="caution">
    <text evidence="1">The sequence shown here is derived from an EMBL/GenBank/DDBJ whole genome shotgun (WGS) entry which is preliminary data.</text>
</comment>
<proteinExistence type="predicted"/>
<dbReference type="Proteomes" id="UP000441717">
    <property type="component" value="Unassembled WGS sequence"/>
</dbReference>
<evidence type="ECO:0000313" key="1">
    <source>
        <dbReference type="EMBL" id="MQL54205.1"/>
    </source>
</evidence>
<protein>
    <submittedName>
        <fullName evidence="1">Alpha/beta hydrolase</fullName>
    </submittedName>
</protein>
<gene>
    <name evidence="1" type="ORF">GFC01_18525</name>
</gene>
<dbReference type="AlphaFoldDB" id="A0A6N7IVT8"/>
<dbReference type="Gene3D" id="3.40.50.1820">
    <property type="entry name" value="alpha/beta hydrolase"/>
    <property type="match status" value="1"/>
</dbReference>
<accession>A0A6N7IVT8</accession>
<name>A0A6N7IVT8_9FIRM</name>
<keyword evidence="1" id="KW-0378">Hydrolase</keyword>